<evidence type="ECO:0000313" key="4">
    <source>
        <dbReference type="Proteomes" id="UP001172738"/>
    </source>
</evidence>
<organism evidence="3 4">
    <name type="scientific">Demequina zhanjiangensis</name>
    <dbReference type="NCBI Taxonomy" id="3051659"/>
    <lineage>
        <taxon>Bacteria</taxon>
        <taxon>Bacillati</taxon>
        <taxon>Actinomycetota</taxon>
        <taxon>Actinomycetes</taxon>
        <taxon>Micrococcales</taxon>
        <taxon>Demequinaceae</taxon>
        <taxon>Demequina</taxon>
    </lineage>
</organism>
<keyword evidence="1" id="KW-0812">Transmembrane</keyword>
<proteinExistence type="predicted"/>
<dbReference type="Pfam" id="PF13400">
    <property type="entry name" value="Tad"/>
    <property type="match status" value="1"/>
</dbReference>
<dbReference type="EMBL" id="JAUHPV010000004">
    <property type="protein sequence ID" value="MDN4472872.1"/>
    <property type="molecule type" value="Genomic_DNA"/>
</dbReference>
<dbReference type="InterPro" id="IPR028087">
    <property type="entry name" value="Tad_N"/>
</dbReference>
<keyword evidence="1" id="KW-1133">Transmembrane helix</keyword>
<evidence type="ECO:0000259" key="2">
    <source>
        <dbReference type="Pfam" id="PF13400"/>
    </source>
</evidence>
<protein>
    <submittedName>
        <fullName evidence="3">Pilus assembly protein TadG-related protein</fullName>
    </submittedName>
</protein>
<feature type="transmembrane region" description="Helical" evidence="1">
    <location>
        <begin position="20"/>
        <end position="42"/>
    </location>
</feature>
<name>A0ABT8G1A5_9MICO</name>
<sequence>MTLRRLPGVSADDEAGNVTLLSLGLLVLLLSLILVIASATAVQLTRVRLLHLADELALDAADSLDLDAYYRGDIADLDDGTVLLGEQRMQATVADHLGDASDRHGLEGAQAVLVATPDGATAVVQVQVTVDPLFGVSALLPFTDGITLTAESSARAS</sequence>
<evidence type="ECO:0000313" key="3">
    <source>
        <dbReference type="EMBL" id="MDN4472872.1"/>
    </source>
</evidence>
<gene>
    <name evidence="3" type="ORF">QQX04_07685</name>
</gene>
<reference evidence="3" key="1">
    <citation type="submission" date="2023-06" db="EMBL/GenBank/DDBJ databases">
        <title>SYSU T00b26.</title>
        <authorList>
            <person name="Gao L."/>
            <person name="Fang B.-Z."/>
            <person name="Li W.-J."/>
        </authorList>
    </citation>
    <scope>NUCLEOTIDE SEQUENCE</scope>
    <source>
        <strain evidence="3">SYSU T00b26</strain>
    </source>
</reference>
<dbReference type="Proteomes" id="UP001172738">
    <property type="component" value="Unassembled WGS sequence"/>
</dbReference>
<feature type="domain" description="Putative Flp pilus-assembly TadG-like N-terminal" evidence="2">
    <location>
        <begin position="16"/>
        <end position="62"/>
    </location>
</feature>
<accession>A0ABT8G1A5</accession>
<dbReference type="RefSeq" id="WP_301127854.1">
    <property type="nucleotide sequence ID" value="NZ_JAUHPV010000004.1"/>
</dbReference>
<keyword evidence="4" id="KW-1185">Reference proteome</keyword>
<comment type="caution">
    <text evidence="3">The sequence shown here is derived from an EMBL/GenBank/DDBJ whole genome shotgun (WGS) entry which is preliminary data.</text>
</comment>
<evidence type="ECO:0000256" key="1">
    <source>
        <dbReference type="SAM" id="Phobius"/>
    </source>
</evidence>
<keyword evidence="1" id="KW-0472">Membrane</keyword>